<dbReference type="GO" id="GO:0006508">
    <property type="term" value="P:proteolysis"/>
    <property type="evidence" value="ECO:0007669"/>
    <property type="project" value="UniProtKB-KW"/>
</dbReference>
<dbReference type="GO" id="GO:0008233">
    <property type="term" value="F:peptidase activity"/>
    <property type="evidence" value="ECO:0007669"/>
    <property type="project" value="UniProtKB-KW"/>
</dbReference>
<dbReference type="AlphaFoldDB" id="A0A7W5ZNN5"/>
<dbReference type="Gene3D" id="2.60.40.3140">
    <property type="match status" value="1"/>
</dbReference>
<dbReference type="EMBL" id="JACIBY010000009">
    <property type="protein sequence ID" value="MBB3839995.1"/>
    <property type="molecule type" value="Genomic_DNA"/>
</dbReference>
<keyword evidence="3" id="KW-1185">Reference proteome</keyword>
<protein>
    <submittedName>
        <fullName evidence="2">Transglutaminase-like putative cysteine protease</fullName>
    </submittedName>
</protein>
<comment type="caution">
    <text evidence="2">The sequence shown here is derived from an EMBL/GenBank/DDBJ whole genome shotgun (WGS) entry which is preliminary data.</text>
</comment>
<dbReference type="Pfam" id="PF12969">
    <property type="entry name" value="DUF3857"/>
    <property type="match status" value="1"/>
</dbReference>
<keyword evidence="2" id="KW-0645">Protease</keyword>
<dbReference type="RefSeq" id="WP_183976705.1">
    <property type="nucleotide sequence ID" value="NZ_JACIBY010000009.1"/>
</dbReference>
<dbReference type="Gene3D" id="3.10.620.30">
    <property type="match status" value="1"/>
</dbReference>
<organism evidence="2 3">
    <name type="scientific">Runella defluvii</name>
    <dbReference type="NCBI Taxonomy" id="370973"/>
    <lineage>
        <taxon>Bacteria</taxon>
        <taxon>Pseudomonadati</taxon>
        <taxon>Bacteroidota</taxon>
        <taxon>Cytophagia</taxon>
        <taxon>Cytophagales</taxon>
        <taxon>Spirosomataceae</taxon>
        <taxon>Runella</taxon>
    </lineage>
</organism>
<feature type="domain" description="DUF3857" evidence="1">
    <location>
        <begin position="59"/>
        <end position="219"/>
    </location>
</feature>
<name>A0A7W5ZNN5_9BACT</name>
<dbReference type="Gene3D" id="2.60.120.1130">
    <property type="match status" value="1"/>
</dbReference>
<evidence type="ECO:0000313" key="2">
    <source>
        <dbReference type="EMBL" id="MBB3839995.1"/>
    </source>
</evidence>
<dbReference type="InterPro" id="IPR038765">
    <property type="entry name" value="Papain-like_cys_pep_sf"/>
</dbReference>
<accession>A0A7W5ZNN5</accession>
<dbReference type="InterPro" id="IPR024618">
    <property type="entry name" value="DUF3857"/>
</dbReference>
<evidence type="ECO:0000259" key="1">
    <source>
        <dbReference type="Pfam" id="PF12969"/>
    </source>
</evidence>
<dbReference type="Proteomes" id="UP000541352">
    <property type="component" value="Unassembled WGS sequence"/>
</dbReference>
<evidence type="ECO:0000313" key="3">
    <source>
        <dbReference type="Proteomes" id="UP000541352"/>
    </source>
</evidence>
<dbReference type="SUPFAM" id="SSF54001">
    <property type="entry name" value="Cysteine proteinases"/>
    <property type="match status" value="1"/>
</dbReference>
<proteinExistence type="predicted"/>
<gene>
    <name evidence="2" type="ORF">FHS57_004008</name>
</gene>
<keyword evidence="2" id="KW-0378">Hydrolase</keyword>
<reference evidence="2 3" key="1">
    <citation type="submission" date="2020-08" db="EMBL/GenBank/DDBJ databases">
        <title>Genomic Encyclopedia of Type Strains, Phase IV (KMG-IV): sequencing the most valuable type-strain genomes for metagenomic binning, comparative biology and taxonomic classification.</title>
        <authorList>
            <person name="Goeker M."/>
        </authorList>
    </citation>
    <scope>NUCLEOTIDE SEQUENCE [LARGE SCALE GENOMIC DNA]</scope>
    <source>
        <strain evidence="2 3">DSM 17976</strain>
    </source>
</reference>
<sequence>MFLTRTSSLLAIISILFAVSLRGQEYAVTGVSEALKNKADAVVRLHRTEFIIKDIGFATTKVSGAITVLNEKGALQASIVVPFNKFTKVNDIEAQLYDSKGEKVKRLKRSEIENYSTNTGDNSVDDSYAKVALLKHTSYPYTVAFSYEYTNKNMMFYPTWEAILNNLERTSVEKSEFIITTPKGFSFRYLEKNLPSKVQITHSEDKDVYTWTVSNLPAVEKEPFAPDLDNYLPMVYTAPNAFEVENYQGQLTSWSDLGKFYAELNKDRYQLTPQTIQAVKEKAKDITNTSQKVKAIYEYLQSHTRYMNISLGIGGWQSMKAADVATRGFGDCKALTTYMKAMLKEVGVTSYPVLVKAGDDEADILTQFPSFQFNHVFLCVPNQKDTLWLECTSQTNPFGYLGSFTEARHALLVTESGGVLIKTPTYSEQQNQLIRHAFVKLKDNAEGEVHITTTYTGLQQEYPQYVVHSLTADDQKRWLQKNLSFPSSEISHFEFKEQKAVVPKVEEKVTLLVRNLCTKSGSRMFVTPNLLNKSSNTFIATSERIYDFETAMNYADSDSIVIEIPSNYTIEFLPTEAQVSSKFGNYTATFKATGNQIVYHRKMSAFKQRFPPTEYSNWVEFRRKIAKFDKAQIVLIAKP</sequence>